<accession>A0A2W5V5F3</accession>
<dbReference type="SUPFAM" id="SSF46785">
    <property type="entry name" value="Winged helix' DNA-binding domain"/>
    <property type="match status" value="1"/>
</dbReference>
<evidence type="ECO:0000313" key="6">
    <source>
        <dbReference type="EMBL" id="PZR35249.1"/>
    </source>
</evidence>
<dbReference type="Pfam" id="PF03466">
    <property type="entry name" value="LysR_substrate"/>
    <property type="match status" value="1"/>
</dbReference>
<gene>
    <name evidence="6" type="ORF">DI526_07485</name>
</gene>
<dbReference type="Gene3D" id="3.40.190.10">
    <property type="entry name" value="Periplasmic binding protein-like II"/>
    <property type="match status" value="2"/>
</dbReference>
<sequence length="321" mass="34848">MSDILARLPLSAIRVFEAAARLKSFTRAAGELGMTQAAVSWQVKALEQRLDQPLFNRLPREVALTPAGERLSRAATEAMSLLRSAISDLVETEEGVLSITTVQSLGGQWLAPRLGAFQIAHPRIAVRLEASSRVVDLAREGLDIALRGGQGRWPGMTAHFLIPAVQTPLVSPRFLERIGGLSRPEDLLDVPRVGVAREWEEWFQAAGVTAIDDRLAPRLTSDAQTLEVASALADQGAALGSPIFFARELAEGRLLMPFDVVARYSGGYWLAYPTERARGHKIAAFRDWVLAQAAADPLIARYAAMAPLETPRASPLARASE</sequence>
<comment type="similarity">
    <text evidence="1">Belongs to the LysR transcriptional regulatory family.</text>
</comment>
<dbReference type="SUPFAM" id="SSF53850">
    <property type="entry name" value="Periplasmic binding protein-like II"/>
    <property type="match status" value="1"/>
</dbReference>
<dbReference type="EMBL" id="QFQZ01000017">
    <property type="protein sequence ID" value="PZR35249.1"/>
    <property type="molecule type" value="Genomic_DNA"/>
</dbReference>
<dbReference type="Proteomes" id="UP000249393">
    <property type="component" value="Unassembled WGS sequence"/>
</dbReference>
<evidence type="ECO:0000256" key="1">
    <source>
        <dbReference type="ARBA" id="ARBA00009437"/>
    </source>
</evidence>
<dbReference type="Gene3D" id="1.10.10.10">
    <property type="entry name" value="Winged helix-like DNA-binding domain superfamily/Winged helix DNA-binding domain"/>
    <property type="match status" value="1"/>
</dbReference>
<dbReference type="PANTHER" id="PTHR30537">
    <property type="entry name" value="HTH-TYPE TRANSCRIPTIONAL REGULATOR"/>
    <property type="match status" value="1"/>
</dbReference>
<dbReference type="InterPro" id="IPR036390">
    <property type="entry name" value="WH_DNA-bd_sf"/>
</dbReference>
<dbReference type="PRINTS" id="PR00039">
    <property type="entry name" value="HTHLYSR"/>
</dbReference>
<dbReference type="PROSITE" id="PS50931">
    <property type="entry name" value="HTH_LYSR"/>
    <property type="match status" value="1"/>
</dbReference>
<dbReference type="GO" id="GO:0003700">
    <property type="term" value="F:DNA-binding transcription factor activity"/>
    <property type="evidence" value="ECO:0007669"/>
    <property type="project" value="InterPro"/>
</dbReference>
<proteinExistence type="inferred from homology"/>
<comment type="caution">
    <text evidence="6">The sequence shown here is derived from an EMBL/GenBank/DDBJ whole genome shotgun (WGS) entry which is preliminary data.</text>
</comment>
<evidence type="ECO:0000259" key="5">
    <source>
        <dbReference type="PROSITE" id="PS50931"/>
    </source>
</evidence>
<dbReference type="PANTHER" id="PTHR30537:SF74">
    <property type="entry name" value="HTH-TYPE TRANSCRIPTIONAL REGULATOR TRPI"/>
    <property type="match status" value="1"/>
</dbReference>
<dbReference type="CDD" id="cd08432">
    <property type="entry name" value="PBP2_GcdR_TrpI_HvrB_AmpR_like"/>
    <property type="match status" value="1"/>
</dbReference>
<keyword evidence="3" id="KW-0238">DNA-binding</keyword>
<dbReference type="GO" id="GO:0043565">
    <property type="term" value="F:sequence-specific DNA binding"/>
    <property type="evidence" value="ECO:0007669"/>
    <property type="project" value="TreeGrafter"/>
</dbReference>
<protein>
    <submittedName>
        <fullName evidence="6">LysR family transcriptional regulator</fullName>
    </submittedName>
</protein>
<evidence type="ECO:0000256" key="3">
    <source>
        <dbReference type="ARBA" id="ARBA00023125"/>
    </source>
</evidence>
<organism evidence="6 7">
    <name type="scientific">Caulobacter segnis</name>
    <dbReference type="NCBI Taxonomy" id="88688"/>
    <lineage>
        <taxon>Bacteria</taxon>
        <taxon>Pseudomonadati</taxon>
        <taxon>Pseudomonadota</taxon>
        <taxon>Alphaproteobacteria</taxon>
        <taxon>Caulobacterales</taxon>
        <taxon>Caulobacteraceae</taxon>
        <taxon>Caulobacter</taxon>
    </lineage>
</organism>
<keyword evidence="2" id="KW-0805">Transcription regulation</keyword>
<feature type="domain" description="HTH lysR-type" evidence="5">
    <location>
        <begin position="8"/>
        <end position="65"/>
    </location>
</feature>
<dbReference type="InterPro" id="IPR058163">
    <property type="entry name" value="LysR-type_TF_proteobact-type"/>
</dbReference>
<reference evidence="6 7" key="1">
    <citation type="submission" date="2017-08" db="EMBL/GenBank/DDBJ databases">
        <title>Infants hospitalized years apart are colonized by the same room-sourced microbial strains.</title>
        <authorList>
            <person name="Brooks B."/>
            <person name="Olm M.R."/>
            <person name="Firek B.A."/>
            <person name="Baker R."/>
            <person name="Thomas B.C."/>
            <person name="Morowitz M.J."/>
            <person name="Banfield J.F."/>
        </authorList>
    </citation>
    <scope>NUCLEOTIDE SEQUENCE [LARGE SCALE GENOMIC DNA]</scope>
    <source>
        <strain evidence="6">S2_003_000_R2_4</strain>
    </source>
</reference>
<dbReference type="RefSeq" id="WP_304276193.1">
    <property type="nucleotide sequence ID" value="NZ_QFQZ01000017.1"/>
</dbReference>
<evidence type="ECO:0000256" key="4">
    <source>
        <dbReference type="ARBA" id="ARBA00023163"/>
    </source>
</evidence>
<dbReference type="FunFam" id="1.10.10.10:FF:000001">
    <property type="entry name" value="LysR family transcriptional regulator"/>
    <property type="match status" value="1"/>
</dbReference>
<dbReference type="InterPro" id="IPR005119">
    <property type="entry name" value="LysR_subst-bd"/>
</dbReference>
<dbReference type="InterPro" id="IPR000847">
    <property type="entry name" value="LysR_HTH_N"/>
</dbReference>
<dbReference type="Pfam" id="PF00126">
    <property type="entry name" value="HTH_1"/>
    <property type="match status" value="1"/>
</dbReference>
<dbReference type="GO" id="GO:0006351">
    <property type="term" value="P:DNA-templated transcription"/>
    <property type="evidence" value="ECO:0007669"/>
    <property type="project" value="TreeGrafter"/>
</dbReference>
<evidence type="ECO:0000256" key="2">
    <source>
        <dbReference type="ARBA" id="ARBA00023015"/>
    </source>
</evidence>
<evidence type="ECO:0000313" key="7">
    <source>
        <dbReference type="Proteomes" id="UP000249393"/>
    </source>
</evidence>
<dbReference type="InterPro" id="IPR036388">
    <property type="entry name" value="WH-like_DNA-bd_sf"/>
</dbReference>
<keyword evidence="4" id="KW-0804">Transcription</keyword>
<name>A0A2W5V5F3_9CAUL</name>
<dbReference type="AlphaFoldDB" id="A0A2W5V5F3"/>